<reference evidence="2 3" key="1">
    <citation type="submission" date="2017-02" db="EMBL/GenBank/DDBJ databases">
        <title>Whole genome sequencing of Helicobacter bilis strain AAQJH.</title>
        <authorList>
            <person name="Conlan S."/>
            <person name="Thomas P.J."/>
            <person name="Mullikin J."/>
            <person name="Palmore T.N."/>
            <person name="Frank K.M."/>
            <person name="Segre J.A."/>
        </authorList>
    </citation>
    <scope>NUCLEOTIDE SEQUENCE [LARGE SCALE GENOMIC DNA]</scope>
    <source>
        <strain evidence="2 3">AAQJH</strain>
    </source>
</reference>
<organism evidence="2 3">
    <name type="scientific">Helicobacter bilis</name>
    <dbReference type="NCBI Taxonomy" id="37372"/>
    <lineage>
        <taxon>Bacteria</taxon>
        <taxon>Pseudomonadati</taxon>
        <taxon>Campylobacterota</taxon>
        <taxon>Epsilonproteobacteria</taxon>
        <taxon>Campylobacterales</taxon>
        <taxon>Helicobacteraceae</taxon>
        <taxon>Helicobacter</taxon>
    </lineage>
</organism>
<protein>
    <submittedName>
        <fullName evidence="2">Uncharacterized protein</fullName>
    </submittedName>
</protein>
<dbReference type="Proteomes" id="UP000188298">
    <property type="component" value="Chromosome"/>
</dbReference>
<dbReference type="AlphaFoldDB" id="A0A1Q2LJB5"/>
<evidence type="ECO:0000313" key="2">
    <source>
        <dbReference type="EMBL" id="AQQ60584.1"/>
    </source>
</evidence>
<accession>A0A1Q2LJB5</accession>
<sequence>MAISSEKELAAAIERGDDYIEIELGLGGKVIKIKAAGKVAWAIAIGAIGFAVVAIVAAPATGGVSSAAVAAAAPAAVGVLGVGATTTAVAIAVAAGGVGVLNKLRGYDVEKVGDKVILRKK</sequence>
<dbReference type="KEGG" id="hbl:XJ32_11405"/>
<keyword evidence="1" id="KW-0472">Membrane</keyword>
<keyword evidence="1" id="KW-0812">Transmembrane</keyword>
<gene>
    <name evidence="2" type="ORF">XJ32_11405</name>
</gene>
<keyword evidence="1" id="KW-1133">Transmembrane helix</keyword>
<evidence type="ECO:0000256" key="1">
    <source>
        <dbReference type="SAM" id="Phobius"/>
    </source>
</evidence>
<evidence type="ECO:0000313" key="3">
    <source>
        <dbReference type="Proteomes" id="UP000188298"/>
    </source>
</evidence>
<dbReference type="RefSeq" id="WP_077389943.1">
    <property type="nucleotide sequence ID" value="NZ_CP019645.1"/>
</dbReference>
<proteinExistence type="predicted"/>
<name>A0A1Q2LJB5_9HELI</name>
<feature type="transmembrane region" description="Helical" evidence="1">
    <location>
        <begin position="39"/>
        <end position="60"/>
    </location>
</feature>
<feature type="transmembrane region" description="Helical" evidence="1">
    <location>
        <begin position="72"/>
        <end position="101"/>
    </location>
</feature>
<dbReference type="EMBL" id="CP019645">
    <property type="protein sequence ID" value="AQQ60584.1"/>
    <property type="molecule type" value="Genomic_DNA"/>
</dbReference>